<dbReference type="InterPro" id="IPR005043">
    <property type="entry name" value="XPO2_C"/>
</dbReference>
<evidence type="ECO:0000256" key="3">
    <source>
        <dbReference type="ARBA" id="ARBA00008669"/>
    </source>
</evidence>
<organism evidence="9 10">
    <name type="scientific">Fibroporia radiculosa</name>
    <dbReference type="NCBI Taxonomy" id="599839"/>
    <lineage>
        <taxon>Eukaryota</taxon>
        <taxon>Fungi</taxon>
        <taxon>Dikarya</taxon>
        <taxon>Basidiomycota</taxon>
        <taxon>Agaricomycotina</taxon>
        <taxon>Agaricomycetes</taxon>
        <taxon>Polyporales</taxon>
        <taxon>Fibroporiaceae</taxon>
        <taxon>Fibroporia</taxon>
    </lineage>
</organism>
<dbReference type="OrthoDB" id="3268246at2759"/>
<evidence type="ECO:0000313" key="10">
    <source>
        <dbReference type="Proteomes" id="UP000006352"/>
    </source>
</evidence>
<dbReference type="PANTHER" id="PTHR10997:SF8">
    <property type="entry name" value="EXPORTIN-2"/>
    <property type="match status" value="1"/>
</dbReference>
<dbReference type="PROSITE" id="PS50166">
    <property type="entry name" value="IMPORTIN_B_NT"/>
    <property type="match status" value="1"/>
</dbReference>
<dbReference type="Gene3D" id="1.25.10.10">
    <property type="entry name" value="Leucine-rich Repeat Variant"/>
    <property type="match status" value="1"/>
</dbReference>
<feature type="domain" description="Importin N-terminal" evidence="8">
    <location>
        <begin position="20"/>
        <end position="91"/>
    </location>
</feature>
<sequence length="990" mass="109439">MANLPSLLLGSLNPSSRKKAEQSLKNLSSQPEFLSALLQLVLDQSQDRAVRLAASIYLKNVIKSRWEDEEPPIPEAEKATLRGELIPAMIALSNASDKAMRAQVAESISLIASTDFPERWTDLVDKLVYSLSETNYDVNIGVLETAHSIFRPWRAATRSDALFTVINYVLSRFTRPFLQLFLHSTSLLFANPPPANLAQIAQAEVLLADIYYDLTCQDLPPDIEDSHVQFFGPDSGLFVQLLAWERPELQHDAEDTTPSLPSQIKTGILEIAELYVKLYPEVLQSSASVPAIVRQVWDLVGGGKRTSVADDGLVSQSLRFVSTAIRTGHYKDLFGSKEIISNLVQGIVVPNVGLREHEIEQFEDDPLEYIRLDLAVPSLGGAGVSTDAITRRQAAAEVLRALVSSGFESETTEVAGAWIGQGLQEYNANKADNWRAKDSAIYLMTAVATRGSTTQHGVTSINALVDVVQFFSDHVFQDLQADADSVHPILQVDAIRFLHTFRNQLVKPQLLSVLPLLVRHLGSANYVCYTYAAISIERILFIKQGNQLLFTQADVHEIAPPLLDALLTKIESAGTPEKIAENDYLMKCVMRVIITARSTLAAGYERTLQRLVAILGVISKNPSNPLFDQYIFETLSAFMRFVVGANSSTLATFEQALFGPFTIILQQDIDQYIPYVFQVLAQMLELHTTDVPAEYRSLLPFLLTPAGWQQKGSIPGLVKLLKAFLARDAQQLVATGQYSAILAVIQQRLVPSKLNDAWGFELLQSVVQYIPPSELRQYFRAIMVTLLTRMQTSKTDKYVYLFVYFITFMMAINVDGLNPDYVISAVEEIQPQLWSQITVNFVVPQVPKLLPKDRKVAAVGLTRLLTQSTLMLQEPSVQAWPATFAVLAKLFQEPQHLTKKDGQDDPDAGLTAIDFEEQNAGYQAAYSRLAASETVAVDPAAYVRDPRELLGRELVNLSQKGAPLKTLVGAADPTVVAPLMQSLAAAGYTV</sequence>
<evidence type="ECO:0000256" key="6">
    <source>
        <dbReference type="ARBA" id="ARBA00022927"/>
    </source>
</evidence>
<dbReference type="Pfam" id="PF08506">
    <property type="entry name" value="Cse1"/>
    <property type="match status" value="1"/>
</dbReference>
<dbReference type="Pfam" id="PF03378">
    <property type="entry name" value="CAS_CSE1"/>
    <property type="match status" value="1"/>
</dbReference>
<keyword evidence="10" id="KW-1185">Reference proteome</keyword>
<evidence type="ECO:0000313" key="9">
    <source>
        <dbReference type="EMBL" id="CCM02704.1"/>
    </source>
</evidence>
<dbReference type="EMBL" id="HE797089">
    <property type="protein sequence ID" value="CCM02704.1"/>
    <property type="molecule type" value="Genomic_DNA"/>
</dbReference>
<keyword evidence="4" id="KW-0813">Transport</keyword>
<proteinExistence type="inferred from homology"/>
<dbReference type="Proteomes" id="UP000006352">
    <property type="component" value="Unassembled WGS sequence"/>
</dbReference>
<dbReference type="SUPFAM" id="SSF48371">
    <property type="entry name" value="ARM repeat"/>
    <property type="match status" value="1"/>
</dbReference>
<dbReference type="InParanoid" id="J4H359"/>
<dbReference type="SMART" id="SM00913">
    <property type="entry name" value="IBN_N"/>
    <property type="match status" value="1"/>
</dbReference>
<evidence type="ECO:0000259" key="8">
    <source>
        <dbReference type="PROSITE" id="PS50166"/>
    </source>
</evidence>
<dbReference type="InterPro" id="IPR001494">
    <property type="entry name" value="Importin-beta_N"/>
</dbReference>
<dbReference type="InterPro" id="IPR016024">
    <property type="entry name" value="ARM-type_fold"/>
</dbReference>
<dbReference type="GO" id="GO:0005049">
    <property type="term" value="F:nuclear export signal receptor activity"/>
    <property type="evidence" value="ECO:0007669"/>
    <property type="project" value="TreeGrafter"/>
</dbReference>
<dbReference type="GO" id="GO:0005829">
    <property type="term" value="C:cytosol"/>
    <property type="evidence" value="ECO:0007669"/>
    <property type="project" value="TreeGrafter"/>
</dbReference>
<evidence type="ECO:0000256" key="2">
    <source>
        <dbReference type="ARBA" id="ARBA00004496"/>
    </source>
</evidence>
<dbReference type="STRING" id="599839.J4H359"/>
<name>J4H359_9APHY</name>
<dbReference type="GO" id="GO:0006606">
    <property type="term" value="P:protein import into nucleus"/>
    <property type="evidence" value="ECO:0007669"/>
    <property type="project" value="TreeGrafter"/>
</dbReference>
<reference evidence="9 10" key="1">
    <citation type="journal article" date="2012" name="Appl. Environ. Microbiol.">
        <title>Short-read sequencing for genomic analysis of the brown rot fungus Fibroporia radiculosa.</title>
        <authorList>
            <person name="Tang J.D."/>
            <person name="Perkins A.D."/>
            <person name="Sonstegard T.S."/>
            <person name="Schroeder S.G."/>
            <person name="Burgess S.C."/>
            <person name="Diehl S.V."/>
        </authorList>
    </citation>
    <scope>NUCLEOTIDE SEQUENCE [LARGE SCALE GENOMIC DNA]</scope>
    <source>
        <strain evidence="9 10">TFFH 294</strain>
    </source>
</reference>
<dbReference type="GO" id="GO:0006611">
    <property type="term" value="P:protein export from nucleus"/>
    <property type="evidence" value="ECO:0007669"/>
    <property type="project" value="TreeGrafter"/>
</dbReference>
<evidence type="ECO:0000256" key="7">
    <source>
        <dbReference type="ARBA" id="ARBA00023242"/>
    </source>
</evidence>
<dbReference type="InterPro" id="IPR013713">
    <property type="entry name" value="XPO2_central"/>
</dbReference>
<evidence type="ECO:0000256" key="5">
    <source>
        <dbReference type="ARBA" id="ARBA00022490"/>
    </source>
</evidence>
<gene>
    <name evidence="9" type="ORF">FIBRA_04810</name>
</gene>
<dbReference type="InterPro" id="IPR011989">
    <property type="entry name" value="ARM-like"/>
</dbReference>
<dbReference type="HOGENOM" id="CLU_009614_0_0_1"/>
<keyword evidence="6" id="KW-0653">Protein transport</keyword>
<protein>
    <recommendedName>
        <fullName evidence="8">Importin N-terminal domain-containing protein</fullName>
    </recommendedName>
</protein>
<dbReference type="GO" id="GO:0031267">
    <property type="term" value="F:small GTPase binding"/>
    <property type="evidence" value="ECO:0007669"/>
    <property type="project" value="InterPro"/>
</dbReference>
<dbReference type="GO" id="GO:0005635">
    <property type="term" value="C:nuclear envelope"/>
    <property type="evidence" value="ECO:0007669"/>
    <property type="project" value="TreeGrafter"/>
</dbReference>
<dbReference type="FunCoup" id="J4H359">
    <property type="interactions" value="723"/>
</dbReference>
<dbReference type="Pfam" id="PF03810">
    <property type="entry name" value="IBN_N"/>
    <property type="match status" value="1"/>
</dbReference>
<dbReference type="GeneID" id="24097615"/>
<keyword evidence="7" id="KW-0539">Nucleus</keyword>
<evidence type="ECO:0000256" key="1">
    <source>
        <dbReference type="ARBA" id="ARBA00004123"/>
    </source>
</evidence>
<dbReference type="PANTHER" id="PTHR10997">
    <property type="entry name" value="IMPORTIN-7, 8, 11"/>
    <property type="match status" value="1"/>
</dbReference>
<comment type="subcellular location">
    <subcellularLocation>
        <location evidence="2">Cytoplasm</location>
    </subcellularLocation>
    <subcellularLocation>
        <location evidence="1">Nucleus</location>
    </subcellularLocation>
</comment>
<evidence type="ECO:0000256" key="4">
    <source>
        <dbReference type="ARBA" id="ARBA00022448"/>
    </source>
</evidence>
<comment type="similarity">
    <text evidence="3">Belongs to the XPO2/CSE1 family.</text>
</comment>
<keyword evidence="5" id="KW-0963">Cytoplasm</keyword>
<dbReference type="AlphaFoldDB" id="J4H359"/>
<dbReference type="RefSeq" id="XP_012181987.1">
    <property type="nucleotide sequence ID" value="XM_012326597.1"/>
</dbReference>
<accession>J4H359</accession>